<evidence type="ECO:0000313" key="2">
    <source>
        <dbReference type="Proteomes" id="UP000587527"/>
    </source>
</evidence>
<sequence>MSIVDPSRCAELAGTAATQAAVLRSAAIRVESAAGGIGRAVAAATFESPSAARFRHRAADLDDGLRAAIRRLNDTAEQLDRLSRSWQERYDTWRANGGH</sequence>
<protein>
    <submittedName>
        <fullName evidence="1">Uncharacterized protein</fullName>
    </submittedName>
</protein>
<dbReference type="EMBL" id="JACHMN010000001">
    <property type="protein sequence ID" value="MBB5867366.1"/>
    <property type="molecule type" value="Genomic_DNA"/>
</dbReference>
<name>A0A841BJI7_9ACTN</name>
<organism evidence="1 2">
    <name type="scientific">Allocatelliglobosispora scoriae</name>
    <dbReference type="NCBI Taxonomy" id="643052"/>
    <lineage>
        <taxon>Bacteria</taxon>
        <taxon>Bacillati</taxon>
        <taxon>Actinomycetota</taxon>
        <taxon>Actinomycetes</taxon>
        <taxon>Micromonosporales</taxon>
        <taxon>Micromonosporaceae</taxon>
        <taxon>Allocatelliglobosispora</taxon>
    </lineage>
</organism>
<proteinExistence type="predicted"/>
<dbReference type="RefSeq" id="WP_184832005.1">
    <property type="nucleotide sequence ID" value="NZ_JACHMN010000001.1"/>
</dbReference>
<gene>
    <name evidence="1" type="ORF">F4553_000745</name>
</gene>
<comment type="caution">
    <text evidence="1">The sequence shown here is derived from an EMBL/GenBank/DDBJ whole genome shotgun (WGS) entry which is preliminary data.</text>
</comment>
<dbReference type="Proteomes" id="UP000587527">
    <property type="component" value="Unassembled WGS sequence"/>
</dbReference>
<keyword evidence="2" id="KW-1185">Reference proteome</keyword>
<reference evidence="1 2" key="1">
    <citation type="submission" date="2020-08" db="EMBL/GenBank/DDBJ databases">
        <title>Sequencing the genomes of 1000 actinobacteria strains.</title>
        <authorList>
            <person name="Klenk H.-P."/>
        </authorList>
    </citation>
    <scope>NUCLEOTIDE SEQUENCE [LARGE SCALE GENOMIC DNA]</scope>
    <source>
        <strain evidence="1 2">DSM 45362</strain>
    </source>
</reference>
<accession>A0A841BJI7</accession>
<evidence type="ECO:0000313" key="1">
    <source>
        <dbReference type="EMBL" id="MBB5867366.1"/>
    </source>
</evidence>
<dbReference type="AlphaFoldDB" id="A0A841BJI7"/>